<reference evidence="2" key="1">
    <citation type="journal article" date="2014" name="Front. Microbiol.">
        <title>High frequency of phylogenetically diverse reductive dehalogenase-homologous genes in deep subseafloor sedimentary metagenomes.</title>
        <authorList>
            <person name="Kawai M."/>
            <person name="Futagami T."/>
            <person name="Toyoda A."/>
            <person name="Takaki Y."/>
            <person name="Nishi S."/>
            <person name="Hori S."/>
            <person name="Arai W."/>
            <person name="Tsubouchi T."/>
            <person name="Morono Y."/>
            <person name="Uchiyama I."/>
            <person name="Ito T."/>
            <person name="Fujiyama A."/>
            <person name="Inagaki F."/>
            <person name="Takami H."/>
        </authorList>
    </citation>
    <scope>NUCLEOTIDE SEQUENCE</scope>
    <source>
        <strain evidence="2">Expedition CK06-06</strain>
    </source>
</reference>
<comment type="caution">
    <text evidence="2">The sequence shown here is derived from an EMBL/GenBank/DDBJ whole genome shotgun (WGS) entry which is preliminary data.</text>
</comment>
<feature type="non-terminal residue" evidence="2">
    <location>
        <position position="36"/>
    </location>
</feature>
<accession>X1MF00</accession>
<evidence type="ECO:0000256" key="1">
    <source>
        <dbReference type="SAM" id="Phobius"/>
    </source>
</evidence>
<keyword evidence="1" id="KW-0812">Transmembrane</keyword>
<protein>
    <submittedName>
        <fullName evidence="2">Uncharacterized protein</fullName>
    </submittedName>
</protein>
<gene>
    <name evidence="2" type="ORF">S06H3_11539</name>
</gene>
<dbReference type="AlphaFoldDB" id="X1MF00"/>
<evidence type="ECO:0000313" key="2">
    <source>
        <dbReference type="EMBL" id="GAI16656.1"/>
    </source>
</evidence>
<keyword evidence="1" id="KW-1133">Transmembrane helix</keyword>
<sequence>MKLATGTQTGLYTSSKVTAIIAAIVLAAMMLLTVAD</sequence>
<keyword evidence="1" id="KW-0472">Membrane</keyword>
<name>X1MF00_9ZZZZ</name>
<organism evidence="2">
    <name type="scientific">marine sediment metagenome</name>
    <dbReference type="NCBI Taxonomy" id="412755"/>
    <lineage>
        <taxon>unclassified sequences</taxon>
        <taxon>metagenomes</taxon>
        <taxon>ecological metagenomes</taxon>
    </lineage>
</organism>
<proteinExistence type="predicted"/>
<feature type="transmembrane region" description="Helical" evidence="1">
    <location>
        <begin position="17"/>
        <end position="35"/>
    </location>
</feature>
<dbReference type="EMBL" id="BARV01005626">
    <property type="protein sequence ID" value="GAI16656.1"/>
    <property type="molecule type" value="Genomic_DNA"/>
</dbReference>